<evidence type="ECO:0000313" key="9">
    <source>
        <dbReference type="Proteomes" id="UP001597079"/>
    </source>
</evidence>
<protein>
    <submittedName>
        <fullName evidence="8">LppP/LprE family lipoprotein</fullName>
    </submittedName>
</protein>
<evidence type="ECO:0000256" key="3">
    <source>
        <dbReference type="ARBA" id="ARBA00023136"/>
    </source>
</evidence>
<feature type="region of interest" description="Disordered" evidence="6">
    <location>
        <begin position="25"/>
        <end position="61"/>
    </location>
</feature>
<reference evidence="9" key="1">
    <citation type="journal article" date="2019" name="Int. J. Syst. Evol. Microbiol.">
        <title>The Global Catalogue of Microorganisms (GCM) 10K type strain sequencing project: providing services to taxonomists for standard genome sequencing and annotation.</title>
        <authorList>
            <consortium name="The Broad Institute Genomics Platform"/>
            <consortium name="The Broad Institute Genome Sequencing Center for Infectious Disease"/>
            <person name="Wu L."/>
            <person name="Ma J."/>
        </authorList>
    </citation>
    <scope>NUCLEOTIDE SEQUENCE [LARGE SCALE GENOMIC DNA]</scope>
    <source>
        <strain evidence="9">CGMCC 1.12286</strain>
    </source>
</reference>
<evidence type="ECO:0000256" key="1">
    <source>
        <dbReference type="ARBA" id="ARBA00022475"/>
    </source>
</evidence>
<evidence type="ECO:0000313" key="8">
    <source>
        <dbReference type="EMBL" id="MFD1676781.1"/>
    </source>
</evidence>
<feature type="compositionally biased region" description="Polar residues" evidence="6">
    <location>
        <begin position="201"/>
        <end position="221"/>
    </location>
</feature>
<accession>A0ABW4JK57</accession>
<keyword evidence="9" id="KW-1185">Reference proteome</keyword>
<name>A0ABW4JK57_9BACL</name>
<evidence type="ECO:0000256" key="6">
    <source>
        <dbReference type="SAM" id="MobiDB-lite"/>
    </source>
</evidence>
<proteinExistence type="predicted"/>
<feature type="chain" id="PRO_5046951639" evidence="7">
    <location>
        <begin position="23"/>
        <end position="357"/>
    </location>
</feature>
<dbReference type="EMBL" id="JBHUCX010000075">
    <property type="protein sequence ID" value="MFD1676781.1"/>
    <property type="molecule type" value="Genomic_DNA"/>
</dbReference>
<dbReference type="RefSeq" id="WP_377944689.1">
    <property type="nucleotide sequence ID" value="NZ_JBHUCX010000075.1"/>
</dbReference>
<keyword evidence="5 8" id="KW-0449">Lipoprotein</keyword>
<evidence type="ECO:0000256" key="5">
    <source>
        <dbReference type="ARBA" id="ARBA00023288"/>
    </source>
</evidence>
<dbReference type="InterPro" id="IPR025971">
    <property type="entry name" value="LppP/LprE"/>
</dbReference>
<keyword evidence="1" id="KW-1003">Cell membrane</keyword>
<feature type="region of interest" description="Disordered" evidence="6">
    <location>
        <begin position="196"/>
        <end position="221"/>
    </location>
</feature>
<gene>
    <name evidence="8" type="ORF">ACFSB2_19080</name>
</gene>
<evidence type="ECO:0000256" key="7">
    <source>
        <dbReference type="SAM" id="SignalP"/>
    </source>
</evidence>
<dbReference type="PROSITE" id="PS51257">
    <property type="entry name" value="PROKAR_LIPOPROTEIN"/>
    <property type="match status" value="1"/>
</dbReference>
<keyword evidence="2 7" id="KW-0732">Signal</keyword>
<evidence type="ECO:0000256" key="4">
    <source>
        <dbReference type="ARBA" id="ARBA00023139"/>
    </source>
</evidence>
<dbReference type="Proteomes" id="UP001597079">
    <property type="component" value="Unassembled WGS sequence"/>
</dbReference>
<dbReference type="Pfam" id="PF14041">
    <property type="entry name" value="Lipoprotein_21"/>
    <property type="match status" value="1"/>
</dbReference>
<evidence type="ECO:0000256" key="2">
    <source>
        <dbReference type="ARBA" id="ARBA00022729"/>
    </source>
</evidence>
<sequence>MNKQLAFLTVTGLALLTVAGCATPPNGNATKNQPLTSSTTNTSDAHVASHSTKASKNIASNTGNNASSVQISLSDATSSHANYANEIALIKNKGYSVSGTTPNATVKTSSGATLSAWIGITGGDGYNQFVFFFLNGKYLGTDTAKPSVAITSAKAAGDSIAVTYPVYKNNDSFANPTGAPVTITYTWNGSKLVPNKPYPKQFQSDTTTNQDRNPISKKSYSTTAEAANQIASLQAAKTAFSGGPPTLNLGHGITAKTDAGMGHAGYQWHEGNWTIEILFYTENSGVKQVAENMVSYLHTHMLPAPNKHGAIVVKSEDTNTTFKPKTTIAWQEGSTVYELQQTGNPIQALETVVDHQS</sequence>
<keyword evidence="4" id="KW-0564">Palmitate</keyword>
<feature type="signal peptide" evidence="7">
    <location>
        <begin position="1"/>
        <end position="22"/>
    </location>
</feature>
<comment type="caution">
    <text evidence="8">The sequence shown here is derived from an EMBL/GenBank/DDBJ whole genome shotgun (WGS) entry which is preliminary data.</text>
</comment>
<keyword evidence="3" id="KW-0472">Membrane</keyword>
<organism evidence="8 9">
    <name type="scientific">Alicyclobacillus fodiniaquatilis</name>
    <dbReference type="NCBI Taxonomy" id="1661150"/>
    <lineage>
        <taxon>Bacteria</taxon>
        <taxon>Bacillati</taxon>
        <taxon>Bacillota</taxon>
        <taxon>Bacilli</taxon>
        <taxon>Bacillales</taxon>
        <taxon>Alicyclobacillaceae</taxon>
        <taxon>Alicyclobacillus</taxon>
    </lineage>
</organism>